<proteinExistence type="predicted"/>
<dbReference type="AlphaFoldDB" id="A0A9N9XAJ0"/>
<name>A0A9N9XAJ0_DIABA</name>
<evidence type="ECO:0000313" key="1">
    <source>
        <dbReference type="EMBL" id="CAG9831569.1"/>
    </source>
</evidence>
<protein>
    <submittedName>
        <fullName evidence="1">Uncharacterized protein</fullName>
    </submittedName>
</protein>
<organism evidence="1 2">
    <name type="scientific">Diabrotica balteata</name>
    <name type="common">Banded cucumber beetle</name>
    <dbReference type="NCBI Taxonomy" id="107213"/>
    <lineage>
        <taxon>Eukaryota</taxon>
        <taxon>Metazoa</taxon>
        <taxon>Ecdysozoa</taxon>
        <taxon>Arthropoda</taxon>
        <taxon>Hexapoda</taxon>
        <taxon>Insecta</taxon>
        <taxon>Pterygota</taxon>
        <taxon>Neoptera</taxon>
        <taxon>Endopterygota</taxon>
        <taxon>Coleoptera</taxon>
        <taxon>Polyphaga</taxon>
        <taxon>Cucujiformia</taxon>
        <taxon>Chrysomeloidea</taxon>
        <taxon>Chrysomelidae</taxon>
        <taxon>Galerucinae</taxon>
        <taxon>Diabroticina</taxon>
        <taxon>Diabroticites</taxon>
        <taxon>Diabrotica</taxon>
    </lineage>
</organism>
<dbReference type="Proteomes" id="UP001153709">
    <property type="component" value="Chromosome 3"/>
</dbReference>
<reference evidence="1" key="1">
    <citation type="submission" date="2022-01" db="EMBL/GenBank/DDBJ databases">
        <authorList>
            <person name="King R."/>
        </authorList>
    </citation>
    <scope>NUCLEOTIDE SEQUENCE</scope>
</reference>
<dbReference type="OrthoDB" id="6609151at2759"/>
<keyword evidence="2" id="KW-1185">Reference proteome</keyword>
<sequence>MVHGTKADVFCPEATAFYNGKVDLGDQISGLYEMLEKVFFRLTRVAAVNSWITYNQLNRKTITFKNFLLAVGEDVVTERKSFKENEEYDRMYHHQMCL</sequence>
<evidence type="ECO:0000313" key="2">
    <source>
        <dbReference type="Proteomes" id="UP001153709"/>
    </source>
</evidence>
<accession>A0A9N9XAJ0</accession>
<gene>
    <name evidence="1" type="ORF">DIABBA_LOCUS5149</name>
</gene>
<dbReference type="EMBL" id="OU898278">
    <property type="protein sequence ID" value="CAG9831569.1"/>
    <property type="molecule type" value="Genomic_DNA"/>
</dbReference>